<evidence type="ECO:0000256" key="2">
    <source>
        <dbReference type="SAM" id="MobiDB-lite"/>
    </source>
</evidence>
<accession>A0A812XG17</accession>
<feature type="region of interest" description="Disordered" evidence="2">
    <location>
        <begin position="1"/>
        <end position="126"/>
    </location>
</feature>
<dbReference type="Proteomes" id="UP000601435">
    <property type="component" value="Unassembled WGS sequence"/>
</dbReference>
<evidence type="ECO:0000313" key="4">
    <source>
        <dbReference type="Proteomes" id="UP000601435"/>
    </source>
</evidence>
<keyword evidence="1" id="KW-0175">Coiled coil</keyword>
<dbReference type="EMBL" id="CAJNJA010036875">
    <property type="protein sequence ID" value="CAE7725813.1"/>
    <property type="molecule type" value="Genomic_DNA"/>
</dbReference>
<protein>
    <submittedName>
        <fullName evidence="3">Uncharacterized protein</fullName>
    </submittedName>
</protein>
<feature type="coiled-coil region" evidence="1">
    <location>
        <begin position="348"/>
        <end position="389"/>
    </location>
</feature>
<name>A0A812XG17_9DINO</name>
<proteinExistence type="predicted"/>
<feature type="compositionally biased region" description="Low complexity" evidence="2">
    <location>
        <begin position="55"/>
        <end position="70"/>
    </location>
</feature>
<keyword evidence="4" id="KW-1185">Reference proteome</keyword>
<feature type="compositionally biased region" description="Basic and acidic residues" evidence="2">
    <location>
        <begin position="1"/>
        <end position="12"/>
    </location>
</feature>
<sequence>MASEAAKPESRLRSSRTQLPRRASSPPAPMGPTAAKAEADPPASRRAVRSSGLHSATAASQAREAALRQAFPARNQSPRRRELSPQPKPRIPVQTRSARLASSGRAEAQAPARQQGAPPPADKNKQAVQALRRLVDLKEVICQEDRAKSPQLPGSSVLVHSIASEELFPPVMLDDLAGQAAEAASTACSPSLYSAGAAGGGGGGSSTTDERMRQLVLENQALREAFGDTQKRLMELEDERQCFLDEGVYDVVNSICGQTGLSPKAGLTGLMGDADNHTTKTNGDAGAITFHIGSVDPSADLLALAGSPVAPPPSADLLALAGSPAALPLSPLSLAQMVARRSEQDLRSAELSGENDKLRRELERTTKILEVLEQQRHLAEDKMLALEQEHAVLVRRLAEMEGGARSELSPDSFEVGTVKPSSLFYVM</sequence>
<evidence type="ECO:0000313" key="3">
    <source>
        <dbReference type="EMBL" id="CAE7725813.1"/>
    </source>
</evidence>
<reference evidence="3" key="1">
    <citation type="submission" date="2021-02" db="EMBL/GenBank/DDBJ databases">
        <authorList>
            <person name="Dougan E. K."/>
            <person name="Rhodes N."/>
            <person name="Thang M."/>
            <person name="Chan C."/>
        </authorList>
    </citation>
    <scope>NUCLEOTIDE SEQUENCE</scope>
</reference>
<gene>
    <name evidence="3" type="ORF">SNEC2469_LOCUS20952</name>
</gene>
<feature type="compositionally biased region" description="Low complexity" evidence="2">
    <location>
        <begin position="104"/>
        <end position="116"/>
    </location>
</feature>
<organism evidence="3 4">
    <name type="scientific">Symbiodinium necroappetens</name>
    <dbReference type="NCBI Taxonomy" id="1628268"/>
    <lineage>
        <taxon>Eukaryota</taxon>
        <taxon>Sar</taxon>
        <taxon>Alveolata</taxon>
        <taxon>Dinophyceae</taxon>
        <taxon>Suessiales</taxon>
        <taxon>Symbiodiniaceae</taxon>
        <taxon>Symbiodinium</taxon>
    </lineage>
</organism>
<evidence type="ECO:0000256" key="1">
    <source>
        <dbReference type="SAM" id="Coils"/>
    </source>
</evidence>
<dbReference type="AlphaFoldDB" id="A0A812XG17"/>
<dbReference type="OrthoDB" id="447460at2759"/>
<comment type="caution">
    <text evidence="3">The sequence shown here is derived from an EMBL/GenBank/DDBJ whole genome shotgun (WGS) entry which is preliminary data.</text>
</comment>